<dbReference type="EMBL" id="UYSU01033551">
    <property type="protein sequence ID" value="VDL92514.1"/>
    <property type="molecule type" value="Genomic_DNA"/>
</dbReference>
<feature type="region of interest" description="Disordered" evidence="1">
    <location>
        <begin position="83"/>
        <end position="155"/>
    </location>
</feature>
<dbReference type="WBParaSite" id="SSLN_0000632601-mRNA-1">
    <property type="protein sequence ID" value="SSLN_0000632601-mRNA-1"/>
    <property type="gene ID" value="SSLN_0000632601"/>
</dbReference>
<protein>
    <submittedName>
        <fullName evidence="2 4">Uncharacterized protein</fullName>
    </submittedName>
</protein>
<proteinExistence type="predicted"/>
<name>A0A183SPI1_SCHSO</name>
<keyword evidence="3" id="KW-1185">Reference proteome</keyword>
<evidence type="ECO:0000313" key="4">
    <source>
        <dbReference type="WBParaSite" id="SSLN_0000632601-mRNA-1"/>
    </source>
</evidence>
<feature type="compositionally biased region" description="Polar residues" evidence="1">
    <location>
        <begin position="93"/>
        <end position="119"/>
    </location>
</feature>
<sequence>MKWPPGENGRQATAQTTFLWRCRYGCSPTGRSKTTLQGHIEEIFKQLQINPLTWKDLAQDRPACRTSVQTGAAIYEANRIAAAKAKRAARKSQAPNPIKSTSATPASDPTKTNIPTSDHNIIEAPPPTIIDTILPPPPLRRSRRRTPLAPLSPPQ</sequence>
<dbReference type="Proteomes" id="UP000275846">
    <property type="component" value="Unassembled WGS sequence"/>
</dbReference>
<evidence type="ECO:0000313" key="2">
    <source>
        <dbReference type="EMBL" id="VDL92514.1"/>
    </source>
</evidence>
<dbReference type="AlphaFoldDB" id="A0A183SPI1"/>
<reference evidence="4" key="1">
    <citation type="submission" date="2016-06" db="UniProtKB">
        <authorList>
            <consortium name="WormBaseParasite"/>
        </authorList>
    </citation>
    <scope>IDENTIFICATION</scope>
</reference>
<evidence type="ECO:0000313" key="3">
    <source>
        <dbReference type="Proteomes" id="UP000275846"/>
    </source>
</evidence>
<reference evidence="2 3" key="2">
    <citation type="submission" date="2018-11" db="EMBL/GenBank/DDBJ databases">
        <authorList>
            <consortium name="Pathogen Informatics"/>
        </authorList>
    </citation>
    <scope>NUCLEOTIDE SEQUENCE [LARGE SCALE GENOMIC DNA]</scope>
    <source>
        <strain evidence="2 3">NST_G2</strain>
    </source>
</reference>
<feature type="compositionally biased region" description="Pro residues" evidence="1">
    <location>
        <begin position="124"/>
        <end position="139"/>
    </location>
</feature>
<evidence type="ECO:0000256" key="1">
    <source>
        <dbReference type="SAM" id="MobiDB-lite"/>
    </source>
</evidence>
<organism evidence="4">
    <name type="scientific">Schistocephalus solidus</name>
    <name type="common">Tapeworm</name>
    <dbReference type="NCBI Taxonomy" id="70667"/>
    <lineage>
        <taxon>Eukaryota</taxon>
        <taxon>Metazoa</taxon>
        <taxon>Spiralia</taxon>
        <taxon>Lophotrochozoa</taxon>
        <taxon>Platyhelminthes</taxon>
        <taxon>Cestoda</taxon>
        <taxon>Eucestoda</taxon>
        <taxon>Diphyllobothriidea</taxon>
        <taxon>Diphyllobothriidae</taxon>
        <taxon>Schistocephalus</taxon>
    </lineage>
</organism>
<dbReference type="OrthoDB" id="6154480at2759"/>
<accession>A0A183SPI1</accession>
<gene>
    <name evidence="2" type="ORF">SSLN_LOCUS6129</name>
</gene>